<dbReference type="Proteomes" id="UP001211105">
    <property type="component" value="Unassembled WGS sequence"/>
</dbReference>
<dbReference type="RefSeq" id="WP_195223786.1">
    <property type="nucleotide sequence ID" value="NZ_JADMXZ010000003.1"/>
</dbReference>
<dbReference type="EMBL" id="JAQKGX010000004">
    <property type="protein sequence ID" value="MDB1162301.1"/>
    <property type="molecule type" value="Genomic_DNA"/>
</dbReference>
<evidence type="ECO:0000256" key="2">
    <source>
        <dbReference type="SAM" id="SignalP"/>
    </source>
</evidence>
<feature type="chain" id="PRO_5043420034" evidence="2">
    <location>
        <begin position="32"/>
        <end position="484"/>
    </location>
</feature>
<dbReference type="NCBIfam" id="TIGR04226">
    <property type="entry name" value="RrgB_K2N_iso_D2"/>
    <property type="match status" value="1"/>
</dbReference>
<evidence type="ECO:0000256" key="1">
    <source>
        <dbReference type="SAM" id="Phobius"/>
    </source>
</evidence>
<gene>
    <name evidence="4" type="ORF">PL707_08505</name>
</gene>
<dbReference type="AlphaFoldDB" id="A0AAW5ZYH6"/>
<feature type="signal peptide" evidence="2">
    <location>
        <begin position="1"/>
        <end position="31"/>
    </location>
</feature>
<dbReference type="Gene3D" id="2.60.40.10">
    <property type="entry name" value="Immunoglobulins"/>
    <property type="match status" value="1"/>
</dbReference>
<dbReference type="Gene3D" id="2.60.40.740">
    <property type="match status" value="1"/>
</dbReference>
<keyword evidence="1" id="KW-0472">Membrane</keyword>
<evidence type="ECO:0000259" key="3">
    <source>
        <dbReference type="Pfam" id="PF17802"/>
    </source>
</evidence>
<name>A0AAW5ZYH6_9BIFI</name>
<dbReference type="InterPro" id="IPR041033">
    <property type="entry name" value="SpaA_PFL_dom_1"/>
</dbReference>
<feature type="domain" description="SpaA-like prealbumin fold" evidence="3">
    <location>
        <begin position="327"/>
        <end position="425"/>
    </location>
</feature>
<evidence type="ECO:0000313" key="5">
    <source>
        <dbReference type="Proteomes" id="UP001211105"/>
    </source>
</evidence>
<accession>A0AAW5ZYH6</accession>
<protein>
    <submittedName>
        <fullName evidence="4">SpaA isopeptide-forming pilin-related protein</fullName>
    </submittedName>
</protein>
<feature type="transmembrane region" description="Helical" evidence="1">
    <location>
        <begin position="456"/>
        <end position="477"/>
    </location>
</feature>
<comment type="caution">
    <text evidence="4">The sequence shown here is derived from an EMBL/GenBank/DDBJ whole genome shotgun (WGS) entry which is preliminary data.</text>
</comment>
<sequence length="484" mass="48890">MTSKKLAAGMAAITMLATPAIGMIAAGTAMADPTTAATITVNGDLAGHTLTAYKIAAYGNVQITDGAARLTVSSTDKDKIAAAAKTAGIKVADGQDPVDAATRNATAAQVKAFAAALAKSGLAKAATVSGGLGATSVTLSDGITEGWYLVTDSKGLPVLVGTKATSNGQTATRMADGNPLGTIDIKSTSLTVDKKVNGSNDGSASVGSTITYTVTIPMPDPSNVKTLSYKDTLTGGVFADTPTAAIDGKAVSISPQIDSAQTSFTVDLTGLLAGNKDKTLVITYHVRTTAKTVTNDAELSGTDTDGKVIDPAHGGGSDTTSVKAYDFDLTKVDAVSTDTKLQGAQFKIQKKDGAWLKQTDGAWSDAKDETDATVFTTDAQGKTNFTGLGNGDYTVKEVTAPADHYLAGTFTFQATVKDGTTTFSGNNLVSAIDGNSAQVKNNPTVNGLAKTGQGGLLLAGTAAAAMAAIGAGCAIAYRRQKQAD</sequence>
<keyword evidence="1" id="KW-0812">Transmembrane</keyword>
<dbReference type="GO" id="GO:0005975">
    <property type="term" value="P:carbohydrate metabolic process"/>
    <property type="evidence" value="ECO:0007669"/>
    <property type="project" value="UniProtKB-ARBA"/>
</dbReference>
<reference evidence="4" key="1">
    <citation type="submission" date="2023-01" db="EMBL/GenBank/DDBJ databases">
        <title>Human gut microbiome strain richness.</title>
        <authorList>
            <person name="Chen-Liaw A."/>
        </authorList>
    </citation>
    <scope>NUCLEOTIDE SEQUENCE</scope>
    <source>
        <strain evidence="4">BSD2780120875st1_E5_BSD2780120875b_170604</strain>
    </source>
</reference>
<dbReference type="InterPro" id="IPR026466">
    <property type="entry name" value="Fim_isopep_form_D2_dom"/>
</dbReference>
<evidence type="ECO:0000313" key="4">
    <source>
        <dbReference type="EMBL" id="MDB1162301.1"/>
    </source>
</evidence>
<keyword evidence="2" id="KW-0732">Signal</keyword>
<keyword evidence="1" id="KW-1133">Transmembrane helix</keyword>
<dbReference type="InterPro" id="IPR013783">
    <property type="entry name" value="Ig-like_fold"/>
</dbReference>
<dbReference type="Pfam" id="PF17802">
    <property type="entry name" value="SpaA"/>
    <property type="match status" value="1"/>
</dbReference>
<proteinExistence type="predicted"/>
<organism evidence="4 5">
    <name type="scientific">Bifidobacterium catenulatum</name>
    <dbReference type="NCBI Taxonomy" id="1686"/>
    <lineage>
        <taxon>Bacteria</taxon>
        <taxon>Bacillati</taxon>
        <taxon>Actinomycetota</taxon>
        <taxon>Actinomycetes</taxon>
        <taxon>Bifidobacteriales</taxon>
        <taxon>Bifidobacteriaceae</taxon>
        <taxon>Bifidobacterium</taxon>
    </lineage>
</organism>